<dbReference type="InterPro" id="IPR036291">
    <property type="entry name" value="NAD(P)-bd_dom_sf"/>
</dbReference>
<dbReference type="EMBL" id="WTVS01000005">
    <property type="protein sequence ID" value="NMF96472.1"/>
    <property type="molecule type" value="Genomic_DNA"/>
</dbReference>
<accession>A0ABX1NB00</accession>
<dbReference type="RefSeq" id="WP_169137927.1">
    <property type="nucleotide sequence ID" value="NZ_WTVS01000005.1"/>
</dbReference>
<evidence type="ECO:0000313" key="3">
    <source>
        <dbReference type="Proteomes" id="UP000634522"/>
    </source>
</evidence>
<comment type="caution">
    <text evidence="2">The sequence shown here is derived from an EMBL/GenBank/DDBJ whole genome shotgun (WGS) entry which is preliminary data.</text>
</comment>
<dbReference type="InterPro" id="IPR001509">
    <property type="entry name" value="Epimerase_deHydtase"/>
</dbReference>
<name>A0ABX1NB00_9RHOO</name>
<gene>
    <name evidence="2" type="ORF">GPA27_03575</name>
</gene>
<evidence type="ECO:0000259" key="1">
    <source>
        <dbReference type="Pfam" id="PF01370"/>
    </source>
</evidence>
<dbReference type="Gene3D" id="3.40.50.720">
    <property type="entry name" value="NAD(P)-binding Rossmann-like Domain"/>
    <property type="match status" value="1"/>
</dbReference>
<dbReference type="Pfam" id="PF01370">
    <property type="entry name" value="Epimerase"/>
    <property type="match status" value="1"/>
</dbReference>
<protein>
    <submittedName>
        <fullName evidence="2">NAD-dependent epimerase/dehydratase family protein</fullName>
    </submittedName>
</protein>
<dbReference type="SUPFAM" id="SSF51735">
    <property type="entry name" value="NAD(P)-binding Rossmann-fold domains"/>
    <property type="match status" value="1"/>
</dbReference>
<proteinExistence type="predicted"/>
<dbReference type="Proteomes" id="UP000634522">
    <property type="component" value="Unassembled WGS sequence"/>
</dbReference>
<feature type="domain" description="NAD-dependent epimerase/dehydratase" evidence="1">
    <location>
        <begin position="3"/>
        <end position="33"/>
    </location>
</feature>
<organism evidence="2 3">
    <name type="scientific">Aromatoleum toluolicum</name>
    <dbReference type="NCBI Taxonomy" id="90060"/>
    <lineage>
        <taxon>Bacteria</taxon>
        <taxon>Pseudomonadati</taxon>
        <taxon>Pseudomonadota</taxon>
        <taxon>Betaproteobacteria</taxon>
        <taxon>Rhodocyclales</taxon>
        <taxon>Rhodocyclaceae</taxon>
        <taxon>Aromatoleum</taxon>
    </lineage>
</organism>
<reference evidence="2 3" key="1">
    <citation type="submission" date="2019-12" db="EMBL/GenBank/DDBJ databases">
        <title>Comparative genomics gives insights into the taxonomy of the Azoarcus-Aromatoleum group and reveals separate origins of nif in the plant-associated Azoarcus and non-plant-associated Aromatoleum sub-groups.</title>
        <authorList>
            <person name="Lafos M."/>
            <person name="Maluk M."/>
            <person name="Batista M."/>
            <person name="Junghare M."/>
            <person name="Carmona M."/>
            <person name="Faoro H."/>
            <person name="Cruz L.M."/>
            <person name="Battistoni F."/>
            <person name="De Souza E."/>
            <person name="Pedrosa F."/>
            <person name="Chen W.-M."/>
            <person name="Poole P.S."/>
            <person name="Dixon R.A."/>
            <person name="James E.K."/>
        </authorList>
    </citation>
    <scope>NUCLEOTIDE SEQUENCE [LARGE SCALE GENOMIC DNA]</scope>
    <source>
        <strain evidence="2 3">T</strain>
    </source>
</reference>
<keyword evidence="3" id="KW-1185">Reference proteome</keyword>
<sequence>MRVLVCGAAGFMGKAICARLAAAGHEVVRGVRKPVRAGGYQISMDRVGIATHERGDALPQRYWAFAKRWELLGYPAFAAMMAL</sequence>
<evidence type="ECO:0000313" key="2">
    <source>
        <dbReference type="EMBL" id="NMF96472.1"/>
    </source>
</evidence>